<dbReference type="EMBL" id="CAEZYW010000179">
    <property type="protein sequence ID" value="CAB4748187.1"/>
    <property type="molecule type" value="Genomic_DNA"/>
</dbReference>
<organism evidence="2">
    <name type="scientific">freshwater metagenome</name>
    <dbReference type="NCBI Taxonomy" id="449393"/>
    <lineage>
        <taxon>unclassified sequences</taxon>
        <taxon>metagenomes</taxon>
        <taxon>ecological metagenomes</taxon>
    </lineage>
</organism>
<dbReference type="AlphaFoldDB" id="A0A6J6TNK4"/>
<protein>
    <submittedName>
        <fullName evidence="2">Unannotated protein</fullName>
    </submittedName>
</protein>
<evidence type="ECO:0000313" key="2">
    <source>
        <dbReference type="EMBL" id="CAB4748187.1"/>
    </source>
</evidence>
<reference evidence="2" key="1">
    <citation type="submission" date="2020-05" db="EMBL/GenBank/DDBJ databases">
        <authorList>
            <person name="Chiriac C."/>
            <person name="Salcher M."/>
            <person name="Ghai R."/>
            <person name="Kavagutti S V."/>
        </authorList>
    </citation>
    <scope>NUCLEOTIDE SEQUENCE</scope>
</reference>
<proteinExistence type="predicted"/>
<name>A0A6J6TNK4_9ZZZZ</name>
<keyword evidence="1" id="KW-0175">Coiled coil</keyword>
<sequence length="192" mass="20443">MLIGALAFLVAFVGFGIAAGDWASRNAEMNALVTRIEASESAMQQTQDELAAIFAEYEEPPALTTAEKAEFADKLKAAAAAGEQRVTEAGDGVLGVVVLPWHGNIAAGKEAYVVHNLAWQGYLGAAAKNPEVILEEQPLINDTFMAAEPVLKKAVPEPPLFDVKVRVDDIFVEGQAPAEEGQTQEALLRGVR</sequence>
<evidence type="ECO:0000256" key="1">
    <source>
        <dbReference type="SAM" id="Coils"/>
    </source>
</evidence>
<feature type="coiled-coil region" evidence="1">
    <location>
        <begin position="29"/>
        <end position="56"/>
    </location>
</feature>
<accession>A0A6J6TNK4</accession>
<gene>
    <name evidence="2" type="ORF">UFOPK2786_01148</name>
</gene>